<dbReference type="AlphaFoldDB" id="A0A5C3KEG2"/>
<dbReference type="Pfam" id="PF20151">
    <property type="entry name" value="DUF6533"/>
    <property type="match status" value="1"/>
</dbReference>
<dbReference type="EMBL" id="ML210438">
    <property type="protein sequence ID" value="TFK18053.1"/>
    <property type="molecule type" value="Genomic_DNA"/>
</dbReference>
<evidence type="ECO:0000313" key="2">
    <source>
        <dbReference type="EMBL" id="TFK18053.1"/>
    </source>
</evidence>
<dbReference type="Proteomes" id="UP000307440">
    <property type="component" value="Unassembled WGS sequence"/>
</dbReference>
<evidence type="ECO:0000259" key="1">
    <source>
        <dbReference type="Pfam" id="PF20151"/>
    </source>
</evidence>
<proteinExistence type="predicted"/>
<gene>
    <name evidence="2" type="ORF">FA15DRAFT_731603</name>
</gene>
<organism evidence="2 3">
    <name type="scientific">Coprinopsis marcescibilis</name>
    <name type="common">Agaric fungus</name>
    <name type="synonym">Psathyrella marcescibilis</name>
    <dbReference type="NCBI Taxonomy" id="230819"/>
    <lineage>
        <taxon>Eukaryota</taxon>
        <taxon>Fungi</taxon>
        <taxon>Dikarya</taxon>
        <taxon>Basidiomycota</taxon>
        <taxon>Agaricomycotina</taxon>
        <taxon>Agaricomycetes</taxon>
        <taxon>Agaricomycetidae</taxon>
        <taxon>Agaricales</taxon>
        <taxon>Agaricineae</taxon>
        <taxon>Psathyrellaceae</taxon>
        <taxon>Coprinopsis</taxon>
    </lineage>
</organism>
<keyword evidence="3" id="KW-1185">Reference proteome</keyword>
<reference evidence="2 3" key="1">
    <citation type="journal article" date="2019" name="Nat. Ecol. Evol.">
        <title>Megaphylogeny resolves global patterns of mushroom evolution.</title>
        <authorList>
            <person name="Varga T."/>
            <person name="Krizsan K."/>
            <person name="Foldi C."/>
            <person name="Dima B."/>
            <person name="Sanchez-Garcia M."/>
            <person name="Sanchez-Ramirez S."/>
            <person name="Szollosi G.J."/>
            <person name="Szarkandi J.G."/>
            <person name="Papp V."/>
            <person name="Albert L."/>
            <person name="Andreopoulos W."/>
            <person name="Angelini C."/>
            <person name="Antonin V."/>
            <person name="Barry K.W."/>
            <person name="Bougher N.L."/>
            <person name="Buchanan P."/>
            <person name="Buyck B."/>
            <person name="Bense V."/>
            <person name="Catcheside P."/>
            <person name="Chovatia M."/>
            <person name="Cooper J."/>
            <person name="Damon W."/>
            <person name="Desjardin D."/>
            <person name="Finy P."/>
            <person name="Geml J."/>
            <person name="Haridas S."/>
            <person name="Hughes K."/>
            <person name="Justo A."/>
            <person name="Karasinski D."/>
            <person name="Kautmanova I."/>
            <person name="Kiss B."/>
            <person name="Kocsube S."/>
            <person name="Kotiranta H."/>
            <person name="LaButti K.M."/>
            <person name="Lechner B.E."/>
            <person name="Liimatainen K."/>
            <person name="Lipzen A."/>
            <person name="Lukacs Z."/>
            <person name="Mihaltcheva S."/>
            <person name="Morgado L.N."/>
            <person name="Niskanen T."/>
            <person name="Noordeloos M.E."/>
            <person name="Ohm R.A."/>
            <person name="Ortiz-Santana B."/>
            <person name="Ovrebo C."/>
            <person name="Racz N."/>
            <person name="Riley R."/>
            <person name="Savchenko A."/>
            <person name="Shiryaev A."/>
            <person name="Soop K."/>
            <person name="Spirin V."/>
            <person name="Szebenyi C."/>
            <person name="Tomsovsky M."/>
            <person name="Tulloss R.E."/>
            <person name="Uehling J."/>
            <person name="Grigoriev I.V."/>
            <person name="Vagvolgyi C."/>
            <person name="Papp T."/>
            <person name="Martin F.M."/>
            <person name="Miettinen O."/>
            <person name="Hibbett D.S."/>
            <person name="Nagy L.G."/>
        </authorList>
    </citation>
    <scope>NUCLEOTIDE SEQUENCE [LARGE SCALE GENOMIC DNA]</scope>
    <source>
        <strain evidence="2 3">CBS 121175</strain>
    </source>
</reference>
<sequence>MQWQITRVRGHPVYLYMMDYYVWIESGHLSSLVFLFCEYASRFEDEISHIWTLPVKFSTVLYMICRYIPVGRPVIRLLDVHGHILLPPRTSGKANAASLAEGTLGILASFAILEAQNAPSYVDFTDLCTVQEKQGCSDLLWDWWDSVTCCAAVTFVSFSIQTSLMSFSAGLINPAHTLFLDELIGAFLETCVFILASVHAWRSLRLSKSARFEVYGNDEIHAIVHSPDLLYLSIITTTWILTLGFLYSSYPMVAVIANDFNVPLRASMTARFLLDLRKWDHRHTGSSTDQQLPALVFAHKRHVLSFETDSERTFRN</sequence>
<dbReference type="InterPro" id="IPR045340">
    <property type="entry name" value="DUF6533"/>
</dbReference>
<feature type="domain" description="DUF6533" evidence="1">
    <location>
        <begin position="28"/>
        <end position="70"/>
    </location>
</feature>
<name>A0A5C3KEG2_COPMA</name>
<evidence type="ECO:0000313" key="3">
    <source>
        <dbReference type="Proteomes" id="UP000307440"/>
    </source>
</evidence>
<protein>
    <recommendedName>
        <fullName evidence="1">DUF6533 domain-containing protein</fullName>
    </recommendedName>
</protein>
<accession>A0A5C3KEG2</accession>